<keyword evidence="3" id="KW-1003">Cell membrane</keyword>
<dbReference type="EnsemblBacteria" id="AAF11009">
    <property type="protein sequence ID" value="AAF11009"/>
    <property type="gene ID" value="DR_1437"/>
</dbReference>
<sequence>MFMTAIPPELQPPTPTQPPAPTAPVRMKGLEKTRSRTAVLMLIPMLLVLAAVAGYPLLRTIYLSFTDYNFLNDPAPKWIGLQNYWFTTEEGVGLGLLQTPEWWQSVWNTVKFTLLSVSLETLLGLAFALVINSNFKGKGLMRTAILVPWAIPTVVSAQMWNWMYNDSFGIISQWGQSLGFLKTGESFLSNPDTALGALVAVDVWKTTPFMALLLLAGLQTIPGDMYEAADVDGASAWTKFWRLTLPLLTPALLVALIFRTLDSLRVFDMPYIVKGNAPETMTMSIYARQELIANSQFGFGSAVSVLIFLIIMVFTAIYVTSLRVKFD</sequence>
<gene>
    <name evidence="10" type="ordered locus">DR_1437</name>
</gene>
<comment type="subcellular location">
    <subcellularLocation>
        <location evidence="1 7">Cell membrane</location>
        <topology evidence="1 7">Multi-pass membrane protein</topology>
    </subcellularLocation>
</comment>
<dbReference type="KEGG" id="dra:DR_1437"/>
<dbReference type="FunCoup" id="Q9RUE9">
    <property type="interactions" value="51"/>
</dbReference>
<evidence type="ECO:0000256" key="8">
    <source>
        <dbReference type="SAM" id="MobiDB-lite"/>
    </source>
</evidence>
<dbReference type="GO" id="GO:0055085">
    <property type="term" value="P:transmembrane transport"/>
    <property type="evidence" value="ECO:0007669"/>
    <property type="project" value="InterPro"/>
</dbReference>
<dbReference type="GO" id="GO:0005886">
    <property type="term" value="C:plasma membrane"/>
    <property type="evidence" value="ECO:0007669"/>
    <property type="project" value="UniProtKB-SubCell"/>
</dbReference>
<dbReference type="PIR" id="G75395">
    <property type="entry name" value="G75395"/>
</dbReference>
<feature type="transmembrane region" description="Helical" evidence="7">
    <location>
        <begin position="112"/>
        <end position="131"/>
    </location>
</feature>
<feature type="transmembrane region" description="Helical" evidence="7">
    <location>
        <begin position="143"/>
        <end position="163"/>
    </location>
</feature>
<evidence type="ECO:0000256" key="1">
    <source>
        <dbReference type="ARBA" id="ARBA00004651"/>
    </source>
</evidence>
<evidence type="ECO:0000256" key="2">
    <source>
        <dbReference type="ARBA" id="ARBA00022448"/>
    </source>
</evidence>
<dbReference type="CDD" id="cd06261">
    <property type="entry name" value="TM_PBP2"/>
    <property type="match status" value="1"/>
</dbReference>
<keyword evidence="6 7" id="KW-0472">Membrane</keyword>
<dbReference type="PATRIC" id="fig|243230.17.peg.1633"/>
<dbReference type="PANTHER" id="PTHR43005:SF2">
    <property type="entry name" value="INTEGRAL MEMBRANE SUGAR TRANSPORT PROTEIN"/>
    <property type="match status" value="1"/>
</dbReference>
<accession>Q9RUE9</accession>
<feature type="compositionally biased region" description="Pro residues" evidence="8">
    <location>
        <begin position="9"/>
        <end position="22"/>
    </location>
</feature>
<keyword evidence="2 7" id="KW-0813">Transport</keyword>
<feature type="region of interest" description="Disordered" evidence="8">
    <location>
        <begin position="1"/>
        <end position="24"/>
    </location>
</feature>
<keyword evidence="11" id="KW-1185">Reference proteome</keyword>
<dbReference type="PROSITE" id="PS50928">
    <property type="entry name" value="ABC_TM1"/>
    <property type="match status" value="1"/>
</dbReference>
<evidence type="ECO:0000313" key="11">
    <source>
        <dbReference type="Proteomes" id="UP000002524"/>
    </source>
</evidence>
<protein>
    <submittedName>
        <fullName evidence="10">ABC transporter, permease protein, MalFG family</fullName>
    </submittedName>
</protein>
<dbReference type="InterPro" id="IPR000515">
    <property type="entry name" value="MetI-like"/>
</dbReference>
<dbReference type="Gene3D" id="1.10.3720.10">
    <property type="entry name" value="MetI-like"/>
    <property type="match status" value="1"/>
</dbReference>
<dbReference type="InterPro" id="IPR035906">
    <property type="entry name" value="MetI-like_sf"/>
</dbReference>
<dbReference type="SUPFAM" id="SSF160964">
    <property type="entry name" value="MalF N-terminal region-like"/>
    <property type="match status" value="1"/>
</dbReference>
<dbReference type="PANTHER" id="PTHR43005">
    <property type="entry name" value="BLR7065 PROTEIN"/>
    <property type="match status" value="1"/>
</dbReference>
<dbReference type="SUPFAM" id="SSF161098">
    <property type="entry name" value="MetI-like"/>
    <property type="match status" value="1"/>
</dbReference>
<dbReference type="Pfam" id="PF00528">
    <property type="entry name" value="BPD_transp_1"/>
    <property type="match status" value="1"/>
</dbReference>
<dbReference type="EMBL" id="AE000513">
    <property type="protein sequence ID" value="AAF11009.1"/>
    <property type="molecule type" value="Genomic_DNA"/>
</dbReference>
<proteinExistence type="inferred from homology"/>
<evidence type="ECO:0000256" key="4">
    <source>
        <dbReference type="ARBA" id="ARBA00022692"/>
    </source>
</evidence>
<keyword evidence="5 7" id="KW-1133">Transmembrane helix</keyword>
<feature type="transmembrane region" description="Helical" evidence="7">
    <location>
        <begin position="297"/>
        <end position="319"/>
    </location>
</feature>
<name>Q9RUE9_DEIRA</name>
<dbReference type="Proteomes" id="UP000002524">
    <property type="component" value="Chromosome 1"/>
</dbReference>
<evidence type="ECO:0000256" key="6">
    <source>
        <dbReference type="ARBA" id="ARBA00023136"/>
    </source>
</evidence>
<feature type="transmembrane region" description="Helical" evidence="7">
    <location>
        <begin position="37"/>
        <end position="58"/>
    </location>
</feature>
<dbReference type="InParanoid" id="Q9RUE9"/>
<comment type="similarity">
    <text evidence="7">Belongs to the binding-protein-dependent transport system permease family.</text>
</comment>
<dbReference type="PaxDb" id="243230-DR_1437"/>
<dbReference type="eggNOG" id="COG1175">
    <property type="taxonomic scope" value="Bacteria"/>
</dbReference>
<evidence type="ECO:0000256" key="7">
    <source>
        <dbReference type="RuleBase" id="RU363032"/>
    </source>
</evidence>
<evidence type="ECO:0000256" key="3">
    <source>
        <dbReference type="ARBA" id="ARBA00022475"/>
    </source>
</evidence>
<evidence type="ECO:0000256" key="5">
    <source>
        <dbReference type="ARBA" id="ARBA00022989"/>
    </source>
</evidence>
<dbReference type="OrthoDB" id="9761387at2"/>
<keyword evidence="4 7" id="KW-0812">Transmembrane</keyword>
<dbReference type="HOGENOM" id="CLU_016047_0_3_0"/>
<organism evidence="10 11">
    <name type="scientific">Deinococcus radiodurans (strain ATCC 13939 / DSM 20539 / JCM 16871 / CCUG 27074 / LMG 4051 / NBRC 15346 / NCIMB 9279 / VKM B-1422 / R1)</name>
    <dbReference type="NCBI Taxonomy" id="243230"/>
    <lineage>
        <taxon>Bacteria</taxon>
        <taxon>Thermotogati</taxon>
        <taxon>Deinococcota</taxon>
        <taxon>Deinococci</taxon>
        <taxon>Deinococcales</taxon>
        <taxon>Deinococcaceae</taxon>
        <taxon>Deinococcus</taxon>
    </lineage>
</organism>
<evidence type="ECO:0000313" key="10">
    <source>
        <dbReference type="EMBL" id="AAF11009.1"/>
    </source>
</evidence>
<dbReference type="AlphaFoldDB" id="Q9RUE9"/>
<reference evidence="10 11" key="1">
    <citation type="journal article" date="1999" name="Science">
        <title>Genome sequence of the radioresistant bacterium Deinococcus radiodurans R1.</title>
        <authorList>
            <person name="White O."/>
            <person name="Eisen J.A."/>
            <person name="Heidelberg J.F."/>
            <person name="Hickey E.K."/>
            <person name="Peterson J.D."/>
            <person name="Dodson R.J."/>
            <person name="Haft D.H."/>
            <person name="Gwinn M.L."/>
            <person name="Nelson W.C."/>
            <person name="Richardson D.L."/>
            <person name="Moffat K.S."/>
            <person name="Qin H."/>
            <person name="Jiang L."/>
            <person name="Pamphile W."/>
            <person name="Crosby M."/>
            <person name="Shen M."/>
            <person name="Vamathevan J.J."/>
            <person name="Lam P."/>
            <person name="McDonald L."/>
            <person name="Utterback T."/>
            <person name="Zalewski C."/>
            <person name="Makarova K.S."/>
            <person name="Aravind L."/>
            <person name="Daly M.J."/>
            <person name="Minton K.W."/>
            <person name="Fleischmann R.D."/>
            <person name="Ketchum K.A."/>
            <person name="Nelson K.E."/>
            <person name="Salzberg S."/>
            <person name="Smith H.O."/>
            <person name="Venter J.C."/>
            <person name="Fraser C.M."/>
        </authorList>
    </citation>
    <scope>NUCLEOTIDE SEQUENCE [LARGE SCALE GENOMIC DNA]</scope>
    <source>
        <strain evidence="11">ATCC 13939 / DSM 20539 / JCM 16871 / LMG 4051 / NBRC 15346 / NCIMB 9279 / R1 / VKM B-1422</strain>
    </source>
</reference>
<evidence type="ECO:0000259" key="9">
    <source>
        <dbReference type="PROSITE" id="PS50928"/>
    </source>
</evidence>
<dbReference type="STRING" id="243230.DR_1437"/>
<feature type="transmembrane region" description="Helical" evidence="7">
    <location>
        <begin position="240"/>
        <end position="261"/>
    </location>
</feature>
<feature type="domain" description="ABC transmembrane type-1" evidence="9">
    <location>
        <begin position="106"/>
        <end position="318"/>
    </location>
</feature>